<evidence type="ECO:0000256" key="5">
    <source>
        <dbReference type="ARBA" id="ARBA00022771"/>
    </source>
</evidence>
<feature type="domain" description="C2H2-type" evidence="9">
    <location>
        <begin position="170"/>
        <end position="197"/>
    </location>
</feature>
<evidence type="ECO:0000259" key="9">
    <source>
        <dbReference type="PROSITE" id="PS50157"/>
    </source>
</evidence>
<dbReference type="InterPro" id="IPR013087">
    <property type="entry name" value="Znf_C2H2_type"/>
</dbReference>
<protein>
    <submittedName>
        <fullName evidence="10">Zinc finger protein 470-like</fullName>
    </submittedName>
</protein>
<keyword evidence="11" id="KW-1185">Reference proteome</keyword>
<evidence type="ECO:0000256" key="4">
    <source>
        <dbReference type="ARBA" id="ARBA00022737"/>
    </source>
</evidence>
<dbReference type="Gene3D" id="3.30.160.60">
    <property type="entry name" value="Classic Zinc Finger"/>
    <property type="match status" value="7"/>
</dbReference>
<feature type="domain" description="C2H2-type" evidence="9">
    <location>
        <begin position="198"/>
        <end position="228"/>
    </location>
</feature>
<keyword evidence="4" id="KW-0677">Repeat</keyword>
<name>A0A8C4T512_ERPCA</name>
<keyword evidence="3" id="KW-0479">Metal-binding</keyword>
<gene>
    <name evidence="10" type="primary">LOC114669091</name>
</gene>
<dbReference type="GO" id="GO:0005634">
    <property type="term" value="C:nucleus"/>
    <property type="evidence" value="ECO:0007669"/>
    <property type="project" value="UniProtKB-SubCell"/>
</dbReference>
<dbReference type="SUPFAM" id="SSF57667">
    <property type="entry name" value="beta-beta-alpha zinc fingers"/>
    <property type="match status" value="5"/>
</dbReference>
<dbReference type="Proteomes" id="UP000694620">
    <property type="component" value="Chromosome 18"/>
</dbReference>
<evidence type="ECO:0000256" key="3">
    <source>
        <dbReference type="ARBA" id="ARBA00022723"/>
    </source>
</evidence>
<keyword evidence="5 8" id="KW-0863">Zinc-finger</keyword>
<keyword evidence="7" id="KW-0539">Nucleus</keyword>
<dbReference type="PANTHER" id="PTHR24409">
    <property type="entry name" value="ZINC FINGER PROTEIN 142"/>
    <property type="match status" value="1"/>
</dbReference>
<evidence type="ECO:0000256" key="1">
    <source>
        <dbReference type="ARBA" id="ARBA00004123"/>
    </source>
</evidence>
<dbReference type="FunFam" id="3.30.160.60:FF:000110">
    <property type="entry name" value="Zinc finger protein-like"/>
    <property type="match status" value="1"/>
</dbReference>
<dbReference type="Pfam" id="PF00096">
    <property type="entry name" value="zf-C2H2"/>
    <property type="match status" value="4"/>
</dbReference>
<feature type="domain" description="C2H2-type" evidence="9">
    <location>
        <begin position="316"/>
        <end position="339"/>
    </location>
</feature>
<feature type="domain" description="C2H2-type" evidence="9">
    <location>
        <begin position="398"/>
        <end position="425"/>
    </location>
</feature>
<feature type="domain" description="C2H2-type" evidence="9">
    <location>
        <begin position="236"/>
        <end position="264"/>
    </location>
</feature>
<dbReference type="GO" id="GO:0000977">
    <property type="term" value="F:RNA polymerase II transcription regulatory region sequence-specific DNA binding"/>
    <property type="evidence" value="ECO:0007669"/>
    <property type="project" value="TreeGrafter"/>
</dbReference>
<dbReference type="Ensembl" id="ENSECRT00000027855.1">
    <property type="protein sequence ID" value="ENSECRP00000027280.1"/>
    <property type="gene ID" value="ENSECRG00000018478.1"/>
</dbReference>
<dbReference type="AlphaFoldDB" id="A0A8C4T512"/>
<dbReference type="PROSITE" id="PS50157">
    <property type="entry name" value="ZINC_FINGER_C2H2_2"/>
    <property type="match status" value="10"/>
</dbReference>
<feature type="domain" description="C2H2-type" evidence="9">
    <location>
        <begin position="142"/>
        <end position="169"/>
    </location>
</feature>
<accession>A0A8C4T512</accession>
<feature type="domain" description="C2H2-type" evidence="9">
    <location>
        <begin position="276"/>
        <end position="304"/>
    </location>
</feature>
<dbReference type="GeneTree" id="ENSGT01150000286939"/>
<dbReference type="GO" id="GO:0008270">
    <property type="term" value="F:zinc ion binding"/>
    <property type="evidence" value="ECO:0007669"/>
    <property type="project" value="UniProtKB-KW"/>
</dbReference>
<evidence type="ECO:0000256" key="2">
    <source>
        <dbReference type="ARBA" id="ARBA00006991"/>
    </source>
</evidence>
<evidence type="ECO:0000256" key="8">
    <source>
        <dbReference type="PROSITE-ProRule" id="PRU00042"/>
    </source>
</evidence>
<evidence type="ECO:0000256" key="7">
    <source>
        <dbReference type="ARBA" id="ARBA00023242"/>
    </source>
</evidence>
<dbReference type="GeneID" id="114669091"/>
<feature type="domain" description="C2H2-type" evidence="9">
    <location>
        <begin position="356"/>
        <end position="383"/>
    </location>
</feature>
<evidence type="ECO:0000313" key="10">
    <source>
        <dbReference type="Ensembl" id="ENSECRP00000027280.1"/>
    </source>
</evidence>
<organism evidence="10 11">
    <name type="scientific">Erpetoichthys calabaricus</name>
    <name type="common">Rope fish</name>
    <name type="synonym">Calamoichthys calabaricus</name>
    <dbReference type="NCBI Taxonomy" id="27687"/>
    <lineage>
        <taxon>Eukaryota</taxon>
        <taxon>Metazoa</taxon>
        <taxon>Chordata</taxon>
        <taxon>Craniata</taxon>
        <taxon>Vertebrata</taxon>
        <taxon>Euteleostomi</taxon>
        <taxon>Actinopterygii</taxon>
        <taxon>Polypteriformes</taxon>
        <taxon>Polypteridae</taxon>
        <taxon>Erpetoichthys</taxon>
    </lineage>
</organism>
<dbReference type="OrthoDB" id="6359816at2759"/>
<reference evidence="10" key="1">
    <citation type="submission" date="2021-06" db="EMBL/GenBank/DDBJ databases">
        <authorList>
            <consortium name="Wellcome Sanger Institute Data Sharing"/>
        </authorList>
    </citation>
    <scope>NUCLEOTIDE SEQUENCE [LARGE SCALE GENOMIC DNA]</scope>
</reference>
<dbReference type="InterPro" id="IPR036236">
    <property type="entry name" value="Znf_C2H2_sf"/>
</dbReference>
<feature type="domain" description="C2H2-type" evidence="9">
    <location>
        <begin position="42"/>
        <end position="70"/>
    </location>
</feature>
<reference evidence="10" key="3">
    <citation type="submission" date="2025-09" db="UniProtKB">
        <authorList>
            <consortium name="Ensembl"/>
        </authorList>
    </citation>
    <scope>IDENTIFICATION</scope>
</reference>
<evidence type="ECO:0000256" key="6">
    <source>
        <dbReference type="ARBA" id="ARBA00022833"/>
    </source>
</evidence>
<feature type="domain" description="C2H2-type" evidence="9">
    <location>
        <begin position="71"/>
        <end position="98"/>
    </location>
</feature>
<reference evidence="10" key="2">
    <citation type="submission" date="2025-08" db="UniProtKB">
        <authorList>
            <consortium name="Ensembl"/>
        </authorList>
    </citation>
    <scope>IDENTIFICATION</scope>
</reference>
<sequence>MDLGIKTKNGVMQRASSLFQHSRPHHSFNFSKTKSQFTECICVCEDCGKNIRGLAEYAKHRRRVHGVHKPYTCSFCPMTFALYSSLQVHNQTHVAQQAQIDQQNRANRKEKLRANAKNQSFGSTENVAPCPTLSNTIKDKKYACSSCGKAFYKAYHLQRHKEVHLVMKPFTCLDCGRCFRRASHMQIHQHQHMRQNIYCCNSCGKAFSKKDGLLFHQQSSCNPAVEKEVPQSEFAHKCSCCSESFVSVSQLKVHQRRCHNLEEIEGAEVMARERKFACLQCEKAFSYASGLSHHKRIHHSTVKRNGVQVLQRYGWCYCTLCDKSFRHASGLAHHKRFKHHKPVETNNPKPMQRKQFSCQICHSIFWHAEDLSDHKKLHHSQKNTPKEDDASLENGSRYPCPFCDRVFRHSSTLSHHKQLHAEMKGPFRCSVCTNCIGHSGLLRLRLQMRKANGNLTYHCLVCSRTFCIIKKFIKHCERHLQQNRTDEKPDSRCPLD</sequence>
<dbReference type="PROSITE" id="PS00028">
    <property type="entry name" value="ZINC_FINGER_C2H2_1"/>
    <property type="match status" value="9"/>
</dbReference>
<dbReference type="SMART" id="SM00355">
    <property type="entry name" value="ZnF_C2H2"/>
    <property type="match status" value="11"/>
</dbReference>
<dbReference type="PANTHER" id="PTHR24409:SF331">
    <property type="entry name" value="ZINC FINGER PROTEIN 322A"/>
    <property type="match status" value="1"/>
</dbReference>
<dbReference type="RefSeq" id="XP_028681049.2">
    <property type="nucleotide sequence ID" value="XM_028825216.2"/>
</dbReference>
<evidence type="ECO:0000313" key="11">
    <source>
        <dbReference type="Proteomes" id="UP000694620"/>
    </source>
</evidence>
<dbReference type="GO" id="GO:0000981">
    <property type="term" value="F:DNA-binding transcription factor activity, RNA polymerase II-specific"/>
    <property type="evidence" value="ECO:0007669"/>
    <property type="project" value="TreeGrafter"/>
</dbReference>
<proteinExistence type="inferred from homology"/>
<comment type="subcellular location">
    <subcellularLocation>
        <location evidence="1">Nucleus</location>
    </subcellularLocation>
</comment>
<keyword evidence="6" id="KW-0862">Zinc</keyword>
<comment type="similarity">
    <text evidence="2">Belongs to the krueppel C2H2-type zinc-finger protein family.</text>
</comment>